<keyword evidence="5 8" id="KW-1133">Transmembrane helix</keyword>
<evidence type="ECO:0000256" key="1">
    <source>
        <dbReference type="ARBA" id="ARBA00004141"/>
    </source>
</evidence>
<dbReference type="InterPro" id="IPR034804">
    <property type="entry name" value="SQR/QFR_C/D"/>
</dbReference>
<dbReference type="Proteomes" id="UP000422736">
    <property type="component" value="Chromosome 3"/>
</dbReference>
<evidence type="ECO:0000256" key="4">
    <source>
        <dbReference type="ARBA" id="ARBA00022723"/>
    </source>
</evidence>
<keyword evidence="6" id="KW-0408">Iron</keyword>
<keyword evidence="7 8" id="KW-0472">Membrane</keyword>
<name>A0ABX6ES27_KLUMA</name>
<dbReference type="PROSITE" id="PS01000">
    <property type="entry name" value="SDH_CYT_1"/>
    <property type="match status" value="1"/>
</dbReference>
<sequence>MFKSVLKPGIISGVRPSVLNVNTRLMMTNFVRGQSNIVAKKTTTAEEYELLVAQRKARPVSPHLTIYQPQLTWYLSSVHRVSGVLLGFAFYAITIGFGVSSLFGLGLNTENLVQFYNEKIPSWLDITAKVGCAYLFAFHFGNGIRHLVWDAGKELTLKGVYRTGYSVLALTAVLGSYLLTL</sequence>
<accession>A0ABX6ES27</accession>
<dbReference type="Gene3D" id="1.20.1300.10">
    <property type="entry name" value="Fumarate reductase/succinate dehydrogenase, transmembrane subunit"/>
    <property type="match status" value="1"/>
</dbReference>
<proteinExistence type="predicted"/>
<gene>
    <name evidence="9" type="primary">SHH3</name>
    <name evidence="9" type="ORF">FIM1_1825</name>
</gene>
<dbReference type="PROSITE" id="PS01001">
    <property type="entry name" value="SDH_CYT_2"/>
    <property type="match status" value="1"/>
</dbReference>
<dbReference type="NCBIfam" id="TIGR02970">
    <property type="entry name" value="succ_dehyd_cytB"/>
    <property type="match status" value="1"/>
</dbReference>
<keyword evidence="4" id="KW-0479">Metal-binding</keyword>
<dbReference type="PANTHER" id="PTHR10978">
    <property type="entry name" value="SUCCINATE DEHYDROGENASE CYTOCHROME B560 SUBUNIT"/>
    <property type="match status" value="1"/>
</dbReference>
<evidence type="ECO:0000313" key="9">
    <source>
        <dbReference type="EMBL" id="QGN15138.1"/>
    </source>
</evidence>
<keyword evidence="3 8" id="KW-0812">Transmembrane</keyword>
<keyword evidence="2" id="KW-0349">Heme</keyword>
<reference evidence="9 10" key="1">
    <citation type="submission" date="2016-03" db="EMBL/GenBank/DDBJ databases">
        <title>How can Kluyveromyces marxianus grow so fast - potential evolutionary course in Saccharomyces Complex revealed by comparative genomics.</title>
        <authorList>
            <person name="Mo W."/>
            <person name="Lu W."/>
            <person name="Yang X."/>
            <person name="Qi J."/>
            <person name="Lv H."/>
        </authorList>
    </citation>
    <scope>NUCLEOTIDE SEQUENCE [LARGE SCALE GENOMIC DNA]</scope>
    <source>
        <strain evidence="9 10">FIM1</strain>
    </source>
</reference>
<keyword evidence="10" id="KW-1185">Reference proteome</keyword>
<feature type="transmembrane region" description="Helical" evidence="8">
    <location>
        <begin position="84"/>
        <end position="106"/>
    </location>
</feature>
<evidence type="ECO:0000256" key="6">
    <source>
        <dbReference type="ARBA" id="ARBA00023004"/>
    </source>
</evidence>
<dbReference type="Pfam" id="PF01127">
    <property type="entry name" value="Sdh_cyt"/>
    <property type="match status" value="1"/>
</dbReference>
<dbReference type="SUPFAM" id="SSF81343">
    <property type="entry name" value="Fumarate reductase respiratory complex transmembrane subunits"/>
    <property type="match status" value="1"/>
</dbReference>
<organism evidence="9 10">
    <name type="scientific">Kluyveromyces marxianus</name>
    <name type="common">Yeast</name>
    <name type="synonym">Candida kefyr</name>
    <dbReference type="NCBI Taxonomy" id="4911"/>
    <lineage>
        <taxon>Eukaryota</taxon>
        <taxon>Fungi</taxon>
        <taxon>Dikarya</taxon>
        <taxon>Ascomycota</taxon>
        <taxon>Saccharomycotina</taxon>
        <taxon>Saccharomycetes</taxon>
        <taxon>Saccharomycetales</taxon>
        <taxon>Saccharomycetaceae</taxon>
        <taxon>Kluyveromyces</taxon>
    </lineage>
</organism>
<comment type="subcellular location">
    <subcellularLocation>
        <location evidence="1">Membrane</location>
        <topology evidence="1">Multi-pass membrane protein</topology>
    </subcellularLocation>
</comment>
<dbReference type="PANTHER" id="PTHR10978:SF5">
    <property type="entry name" value="SUCCINATE DEHYDROGENASE CYTOCHROME B560 SUBUNIT, MITOCHONDRIAL"/>
    <property type="match status" value="1"/>
</dbReference>
<evidence type="ECO:0000313" key="10">
    <source>
        <dbReference type="Proteomes" id="UP000422736"/>
    </source>
</evidence>
<dbReference type="CDD" id="cd03499">
    <property type="entry name" value="SQR_TypeC_SdhC"/>
    <property type="match status" value="1"/>
</dbReference>
<evidence type="ECO:0000256" key="3">
    <source>
        <dbReference type="ARBA" id="ARBA00022692"/>
    </source>
</evidence>
<evidence type="ECO:0000256" key="5">
    <source>
        <dbReference type="ARBA" id="ARBA00022989"/>
    </source>
</evidence>
<protein>
    <submittedName>
        <fullName evidence="9">Succinate dehydrogenase</fullName>
    </submittedName>
</protein>
<dbReference type="InterPro" id="IPR018495">
    <property type="entry name" value="Succ_DH_cyt_bsu_CS"/>
</dbReference>
<evidence type="ECO:0000256" key="2">
    <source>
        <dbReference type="ARBA" id="ARBA00022617"/>
    </source>
</evidence>
<feature type="transmembrane region" description="Helical" evidence="8">
    <location>
        <begin position="126"/>
        <end position="148"/>
    </location>
</feature>
<dbReference type="EMBL" id="CP015056">
    <property type="protein sequence ID" value="QGN15138.1"/>
    <property type="molecule type" value="Genomic_DNA"/>
</dbReference>
<feature type="transmembrane region" description="Helical" evidence="8">
    <location>
        <begin position="160"/>
        <end position="179"/>
    </location>
</feature>
<evidence type="ECO:0000256" key="8">
    <source>
        <dbReference type="SAM" id="Phobius"/>
    </source>
</evidence>
<dbReference type="InterPro" id="IPR000701">
    <property type="entry name" value="SuccDH_FuR_B_TM-su"/>
</dbReference>
<evidence type="ECO:0000256" key="7">
    <source>
        <dbReference type="ARBA" id="ARBA00023136"/>
    </source>
</evidence>
<dbReference type="InterPro" id="IPR014314">
    <property type="entry name" value="Succ_DH_cytb556"/>
</dbReference>